<dbReference type="AlphaFoldDB" id="A0A939HBI1"/>
<dbReference type="EMBL" id="JAFNJU010000007">
    <property type="protein sequence ID" value="MBO1265398.1"/>
    <property type="molecule type" value="Genomic_DNA"/>
</dbReference>
<dbReference type="CDD" id="cd01392">
    <property type="entry name" value="HTH_LacI"/>
    <property type="match status" value="1"/>
</dbReference>
<evidence type="ECO:0000256" key="2">
    <source>
        <dbReference type="ARBA" id="ARBA00023125"/>
    </source>
</evidence>
<dbReference type="Pfam" id="PF00356">
    <property type="entry name" value="LacI"/>
    <property type="match status" value="1"/>
</dbReference>
<accession>A0A939HBI1</accession>
<proteinExistence type="predicted"/>
<organism evidence="5 6">
    <name type="scientific">Proteiniclasticum aestuarii</name>
    <dbReference type="NCBI Taxonomy" id="2817862"/>
    <lineage>
        <taxon>Bacteria</taxon>
        <taxon>Bacillati</taxon>
        <taxon>Bacillota</taxon>
        <taxon>Clostridia</taxon>
        <taxon>Eubacteriales</taxon>
        <taxon>Clostridiaceae</taxon>
        <taxon>Proteiniclasticum</taxon>
    </lineage>
</organism>
<dbReference type="RefSeq" id="WP_207599918.1">
    <property type="nucleotide sequence ID" value="NZ_JAFNJU010000007.1"/>
</dbReference>
<dbReference type="PANTHER" id="PTHR30146:SF154">
    <property type="entry name" value="TRANSCRIPTION REGULATOR, MEMBER OF GALR FAMILY"/>
    <property type="match status" value="1"/>
</dbReference>
<comment type="caution">
    <text evidence="5">The sequence shown here is derived from an EMBL/GenBank/DDBJ whole genome shotgun (WGS) entry which is preliminary data.</text>
</comment>
<feature type="domain" description="HTH lacI-type" evidence="4">
    <location>
        <begin position="2"/>
        <end position="55"/>
    </location>
</feature>
<dbReference type="PANTHER" id="PTHR30146">
    <property type="entry name" value="LACI-RELATED TRANSCRIPTIONAL REPRESSOR"/>
    <property type="match status" value="1"/>
</dbReference>
<dbReference type="InterPro" id="IPR046335">
    <property type="entry name" value="LacI/GalR-like_sensor"/>
</dbReference>
<gene>
    <name evidence="5" type="ORF">J3A84_10185</name>
</gene>
<evidence type="ECO:0000259" key="4">
    <source>
        <dbReference type="PROSITE" id="PS50932"/>
    </source>
</evidence>
<dbReference type="Pfam" id="PF13377">
    <property type="entry name" value="Peripla_BP_3"/>
    <property type="match status" value="1"/>
</dbReference>
<keyword evidence="3" id="KW-0804">Transcription</keyword>
<dbReference type="SUPFAM" id="SSF53822">
    <property type="entry name" value="Periplasmic binding protein-like I"/>
    <property type="match status" value="1"/>
</dbReference>
<dbReference type="Gene3D" id="3.40.50.2300">
    <property type="match status" value="2"/>
</dbReference>
<evidence type="ECO:0000313" key="5">
    <source>
        <dbReference type="EMBL" id="MBO1265398.1"/>
    </source>
</evidence>
<dbReference type="PRINTS" id="PR00036">
    <property type="entry name" value="HTHLACI"/>
</dbReference>
<name>A0A939HBI1_9CLOT</name>
<dbReference type="SUPFAM" id="SSF47413">
    <property type="entry name" value="lambda repressor-like DNA-binding domains"/>
    <property type="match status" value="1"/>
</dbReference>
<evidence type="ECO:0000256" key="3">
    <source>
        <dbReference type="ARBA" id="ARBA00023163"/>
    </source>
</evidence>
<keyword evidence="1" id="KW-0805">Transcription regulation</keyword>
<dbReference type="GO" id="GO:0000976">
    <property type="term" value="F:transcription cis-regulatory region binding"/>
    <property type="evidence" value="ECO:0007669"/>
    <property type="project" value="TreeGrafter"/>
</dbReference>
<keyword evidence="2 5" id="KW-0238">DNA-binding</keyword>
<dbReference type="Gene3D" id="1.10.260.40">
    <property type="entry name" value="lambda repressor-like DNA-binding domains"/>
    <property type="match status" value="1"/>
</dbReference>
<evidence type="ECO:0000256" key="1">
    <source>
        <dbReference type="ARBA" id="ARBA00023015"/>
    </source>
</evidence>
<dbReference type="PROSITE" id="PS50932">
    <property type="entry name" value="HTH_LACI_2"/>
    <property type="match status" value="1"/>
</dbReference>
<dbReference type="CDD" id="cd01542">
    <property type="entry name" value="PBP1_TreR-like"/>
    <property type="match status" value="1"/>
</dbReference>
<dbReference type="InterPro" id="IPR010982">
    <property type="entry name" value="Lambda_DNA-bd_dom_sf"/>
</dbReference>
<protein>
    <submittedName>
        <fullName evidence="5">LacI family DNA-binding transcriptional regulator</fullName>
    </submittedName>
</protein>
<dbReference type="Proteomes" id="UP000664218">
    <property type="component" value="Unassembled WGS sequence"/>
</dbReference>
<dbReference type="SMART" id="SM00354">
    <property type="entry name" value="HTH_LACI"/>
    <property type="match status" value="1"/>
</dbReference>
<dbReference type="GO" id="GO:0003700">
    <property type="term" value="F:DNA-binding transcription factor activity"/>
    <property type="evidence" value="ECO:0007669"/>
    <property type="project" value="TreeGrafter"/>
</dbReference>
<sequence length="327" mass="35838">MVTINDIAKLAGVAKSTVSRYLNGGSVSRKTKETLDRIIAETDYVPNTFAQSLKIKKSNLVGTIIPRLNSYATNEILGSVDRALKEKNYQLLITNTDQDVDREVENLYALSRQKVAGIILLATVVTKAHREAISKIGIPVILLGQRSDATYAIVHDELDAGYHIGKHAVELGHKEVLYVGVTETDEAVGRLRKKGVLDGLSLSDDVHVEEVVVDFNYDKAFQFLKDYLKGSKATYIICATDNIAIAAYKASVSLGKSVPEDVSVSGFGGYSITDLISPSITTVKYAYKEMGKIAVENLLRIIEGEEIPRRITLGCEFLPKESTIARK</sequence>
<evidence type="ECO:0000313" key="6">
    <source>
        <dbReference type="Proteomes" id="UP000664218"/>
    </source>
</evidence>
<keyword evidence="6" id="KW-1185">Reference proteome</keyword>
<dbReference type="InterPro" id="IPR028082">
    <property type="entry name" value="Peripla_BP_I"/>
</dbReference>
<reference evidence="5" key="1">
    <citation type="submission" date="2021-03" db="EMBL/GenBank/DDBJ databases">
        <title>Proteiniclasticum marinus sp. nov., isolated from tidal flat sediment.</title>
        <authorList>
            <person name="Namirimu T."/>
            <person name="Yang J.-A."/>
            <person name="Yang S.-H."/>
            <person name="Kim Y.-J."/>
            <person name="Kwon K.K."/>
        </authorList>
    </citation>
    <scope>NUCLEOTIDE SEQUENCE</scope>
    <source>
        <strain evidence="5">SCR006</strain>
    </source>
</reference>
<dbReference type="InterPro" id="IPR000843">
    <property type="entry name" value="HTH_LacI"/>
</dbReference>